<protein>
    <submittedName>
        <fullName evidence="1">Uncharacterized protein</fullName>
    </submittedName>
</protein>
<comment type="caution">
    <text evidence="1">The sequence shown here is derived from an EMBL/GenBank/DDBJ whole genome shotgun (WGS) entry which is preliminary data.</text>
</comment>
<dbReference type="EMBL" id="ABXP02000031">
    <property type="protein sequence ID" value="KKC30502.1"/>
    <property type="molecule type" value="Genomic_DNA"/>
</dbReference>
<name>A0A0F5PPA3_9THEO</name>
<evidence type="ECO:0000313" key="1">
    <source>
        <dbReference type="EMBL" id="KKC30502.1"/>
    </source>
</evidence>
<dbReference type="Proteomes" id="UP000010146">
    <property type="component" value="Unassembled WGS sequence"/>
</dbReference>
<proteinExistence type="predicted"/>
<gene>
    <name evidence="1" type="ORF">CDSM653_00456</name>
</gene>
<dbReference type="AlphaFoldDB" id="A0A0F5PPA3"/>
<reference evidence="1 2" key="2">
    <citation type="journal article" date="2015" name="BMC Genomics">
        <title>Analysis of three genomes within the thermophilic bacterial species Caldanaerobacter subterraneus with a focus on carbon monoxide dehydrogenase evolution and hydrolase diversity.</title>
        <authorList>
            <person name="Sant'Anna F.H."/>
            <person name="Lebedinsky A.V."/>
            <person name="Sokolova T.G."/>
            <person name="Robb F.T."/>
            <person name="Gonzalez J.M."/>
        </authorList>
    </citation>
    <scope>NUCLEOTIDE SEQUENCE [LARGE SCALE GENOMIC DNA]</scope>
    <source>
        <strain evidence="1 2">DSM 12653</strain>
    </source>
</reference>
<reference evidence="2" key="3">
    <citation type="submission" date="2015-02" db="EMBL/GenBank/DDBJ databases">
        <title>Genome analysis of three genomes within the thermophilic hydrogenogenic bacterial species Caldanaerobacter subterraneus.</title>
        <authorList>
            <person name="Sant'Anna F.H."/>
            <person name="Lebedinsky A."/>
            <person name="Sokolova T."/>
            <person name="Robb F.T."/>
            <person name="Gonzalez J.M."/>
        </authorList>
    </citation>
    <scope>NUCLEOTIDE SEQUENCE [LARGE SCALE GENOMIC DNA]</scope>
    <source>
        <strain evidence="2">DSM 12653</strain>
    </source>
</reference>
<sequence length="67" mass="7695">MIKTIGEIKQEKISMSKALIKWDGDKIFVVTPDGKHVFSFTVKEKSSIFLPDGKNRFYSVYSQVPKK</sequence>
<accession>A0A0F5PPA3</accession>
<organism evidence="1 2">
    <name type="scientific">Caldanaerobacter subterraneus subsp. pacificus DSM 12653</name>
    <dbReference type="NCBI Taxonomy" id="391606"/>
    <lineage>
        <taxon>Bacteria</taxon>
        <taxon>Bacillati</taxon>
        <taxon>Bacillota</taxon>
        <taxon>Clostridia</taxon>
        <taxon>Thermoanaerobacterales</taxon>
        <taxon>Thermoanaerobacteraceae</taxon>
        <taxon>Caldanaerobacter</taxon>
    </lineage>
</organism>
<reference evidence="1 2" key="1">
    <citation type="submission" date="2008-07" db="EMBL/GenBank/DDBJ databases">
        <authorList>
            <person name="Gonzalez J."/>
            <person name="Sokolova T."/>
            <person name="Ferriera S."/>
            <person name="Johnson J."/>
            <person name="Kravitz S."/>
            <person name="Beeson K."/>
            <person name="Sutton G."/>
            <person name="Rogers Y.-H."/>
            <person name="Friedman R."/>
            <person name="Frazier M."/>
            <person name="Venter J.C."/>
        </authorList>
    </citation>
    <scope>NUCLEOTIDE SEQUENCE [LARGE SCALE GENOMIC DNA]</scope>
    <source>
        <strain evidence="1 2">DSM 12653</strain>
    </source>
</reference>
<evidence type="ECO:0000313" key="2">
    <source>
        <dbReference type="Proteomes" id="UP000010146"/>
    </source>
</evidence>